<comment type="similarity">
    <text evidence="2 14">Belongs to the cytochrome P450 family.</text>
</comment>
<evidence type="ECO:0000256" key="7">
    <source>
        <dbReference type="ARBA" id="ARBA00022989"/>
    </source>
</evidence>
<dbReference type="SUPFAM" id="SSF48264">
    <property type="entry name" value="Cytochrome P450"/>
    <property type="match status" value="1"/>
</dbReference>
<feature type="transmembrane region" description="Helical" evidence="15">
    <location>
        <begin position="6"/>
        <end position="26"/>
    </location>
</feature>
<dbReference type="Proteomes" id="UP001229421">
    <property type="component" value="Unassembled WGS sequence"/>
</dbReference>
<dbReference type="InterPro" id="IPR002401">
    <property type="entry name" value="Cyt_P450_E_grp-I"/>
</dbReference>
<dbReference type="InterPro" id="IPR001128">
    <property type="entry name" value="Cyt_P450"/>
</dbReference>
<keyword evidence="12" id="KW-0325">Glycoprotein</keyword>
<dbReference type="Gene3D" id="1.10.630.10">
    <property type="entry name" value="Cytochrome P450"/>
    <property type="match status" value="1"/>
</dbReference>
<feature type="binding site" description="axial binding residue" evidence="13">
    <location>
        <position position="454"/>
    </location>
    <ligand>
        <name>heme</name>
        <dbReference type="ChEBI" id="CHEBI:30413"/>
    </ligand>
    <ligandPart>
        <name>Fe</name>
        <dbReference type="ChEBI" id="CHEBI:18248"/>
    </ligandPart>
</feature>
<accession>A0AAD8JYF1</accession>
<gene>
    <name evidence="16" type="ORF">QVD17_36354</name>
</gene>
<dbReference type="PRINTS" id="PR00463">
    <property type="entry name" value="EP450I"/>
</dbReference>
<evidence type="ECO:0000256" key="11">
    <source>
        <dbReference type="ARBA" id="ARBA00023136"/>
    </source>
</evidence>
<dbReference type="GO" id="GO:0005506">
    <property type="term" value="F:iron ion binding"/>
    <property type="evidence" value="ECO:0007669"/>
    <property type="project" value="InterPro"/>
</dbReference>
<evidence type="ECO:0000313" key="17">
    <source>
        <dbReference type="Proteomes" id="UP001229421"/>
    </source>
</evidence>
<keyword evidence="9 13" id="KW-0408">Iron</keyword>
<evidence type="ECO:0000256" key="5">
    <source>
        <dbReference type="ARBA" id="ARBA00022723"/>
    </source>
</evidence>
<evidence type="ECO:0000256" key="2">
    <source>
        <dbReference type="ARBA" id="ARBA00010617"/>
    </source>
</evidence>
<dbReference type="Pfam" id="PF00067">
    <property type="entry name" value="p450"/>
    <property type="match status" value="1"/>
</dbReference>
<organism evidence="16 17">
    <name type="scientific">Tagetes erecta</name>
    <name type="common">African marigold</name>
    <dbReference type="NCBI Taxonomy" id="13708"/>
    <lineage>
        <taxon>Eukaryota</taxon>
        <taxon>Viridiplantae</taxon>
        <taxon>Streptophyta</taxon>
        <taxon>Embryophyta</taxon>
        <taxon>Tracheophyta</taxon>
        <taxon>Spermatophyta</taxon>
        <taxon>Magnoliopsida</taxon>
        <taxon>eudicotyledons</taxon>
        <taxon>Gunneridae</taxon>
        <taxon>Pentapetalae</taxon>
        <taxon>asterids</taxon>
        <taxon>campanulids</taxon>
        <taxon>Asterales</taxon>
        <taxon>Asteraceae</taxon>
        <taxon>Asteroideae</taxon>
        <taxon>Heliantheae alliance</taxon>
        <taxon>Tageteae</taxon>
        <taxon>Tagetes</taxon>
    </lineage>
</organism>
<dbReference type="GO" id="GO:0020037">
    <property type="term" value="F:heme binding"/>
    <property type="evidence" value="ECO:0007669"/>
    <property type="project" value="InterPro"/>
</dbReference>
<comment type="cofactor">
    <cofactor evidence="13">
        <name>heme</name>
        <dbReference type="ChEBI" id="CHEBI:30413"/>
    </cofactor>
</comment>
<dbReference type="PANTHER" id="PTHR47955">
    <property type="entry name" value="CYTOCHROME P450 FAMILY 71 PROTEIN"/>
    <property type="match status" value="1"/>
</dbReference>
<evidence type="ECO:0000256" key="1">
    <source>
        <dbReference type="ARBA" id="ARBA00004606"/>
    </source>
</evidence>
<evidence type="ECO:0000256" key="3">
    <source>
        <dbReference type="ARBA" id="ARBA00022617"/>
    </source>
</evidence>
<protein>
    <recommendedName>
        <fullName evidence="18">Cytochrome P450</fullName>
    </recommendedName>
</protein>
<reference evidence="16" key="1">
    <citation type="journal article" date="2023" name="bioRxiv">
        <title>Improved chromosome-level genome assembly for marigold (Tagetes erecta).</title>
        <authorList>
            <person name="Jiang F."/>
            <person name="Yuan L."/>
            <person name="Wang S."/>
            <person name="Wang H."/>
            <person name="Xu D."/>
            <person name="Wang A."/>
            <person name="Fan W."/>
        </authorList>
    </citation>
    <scope>NUCLEOTIDE SEQUENCE</scope>
    <source>
        <strain evidence="16">WSJ</strain>
        <tissue evidence="16">Leaf</tissue>
    </source>
</reference>
<keyword evidence="17" id="KW-1185">Reference proteome</keyword>
<evidence type="ECO:0000256" key="9">
    <source>
        <dbReference type="ARBA" id="ARBA00023004"/>
    </source>
</evidence>
<evidence type="ECO:0000256" key="12">
    <source>
        <dbReference type="ARBA" id="ARBA00023180"/>
    </source>
</evidence>
<keyword evidence="6" id="KW-0735">Signal-anchor</keyword>
<evidence type="ECO:0000256" key="10">
    <source>
        <dbReference type="ARBA" id="ARBA00023033"/>
    </source>
</evidence>
<dbReference type="PRINTS" id="PR00385">
    <property type="entry name" value="P450"/>
</dbReference>
<keyword evidence="3 13" id="KW-0349">Heme</keyword>
<evidence type="ECO:0000256" key="4">
    <source>
        <dbReference type="ARBA" id="ARBA00022692"/>
    </source>
</evidence>
<keyword evidence="7 15" id="KW-1133">Transmembrane helix</keyword>
<keyword evidence="5 13" id="KW-0479">Metal-binding</keyword>
<dbReference type="CDD" id="cd11072">
    <property type="entry name" value="CYP71-like"/>
    <property type="match status" value="1"/>
</dbReference>
<evidence type="ECO:0000256" key="15">
    <source>
        <dbReference type="SAM" id="Phobius"/>
    </source>
</evidence>
<sequence>MDIFTIIPQWPVTTTLVIFSIFYVFLRTLKSNNSYITNPKLPPCPPKLPVIGNLHQICGKPRHEALWKLSKEYGPVMQIYIGSKQFLIITSPAMAKEILKTQDHIFCSRDHFQATKRLTYNFSDVAFSPYNSHWREMRKLLVTEFVGPKRAKVSSHVLVTEMENMINDLSSYPPNTAVNLSNMLMEIVKQMVCKVAFGNNYRRQPVKGPSWHLLIHQVLELLNGSLGDSFLILGFLIDQFSGFNRRLNDGFRSLDAYMDAIIDDHIKNKSDQETSDEDRDFVHTLLDMMLKENATSYRPNHADLKALMLNILAGGIDTTVETMIWAMSEINRNSRVMLKLQSEVRSCTGRIRNVGELDTKKMTYLKMVVKETLRLHSPVPLLIPHLCLSHTEIAGYNVYPSTPVLINAWGIARDPSTWGENAAEFYPERFENLDGDFGRDRFEMLPFGGGRRSCPAINTAPANVEFVIATLVYWFDWELPGGMKCEDLNMEDGGTLTLGKKMPLCLVPKKHI</sequence>
<evidence type="ECO:0008006" key="18">
    <source>
        <dbReference type="Google" id="ProtNLM"/>
    </source>
</evidence>
<dbReference type="FunFam" id="1.10.630.10:FF:000043">
    <property type="entry name" value="Cytochrome P450 99A2"/>
    <property type="match status" value="1"/>
</dbReference>
<evidence type="ECO:0000256" key="13">
    <source>
        <dbReference type="PIRSR" id="PIRSR602401-1"/>
    </source>
</evidence>
<keyword evidence="8 14" id="KW-0560">Oxidoreductase</keyword>
<keyword evidence="10 14" id="KW-0503">Monooxygenase</keyword>
<dbReference type="GO" id="GO:0051762">
    <property type="term" value="P:sesquiterpene biosynthetic process"/>
    <property type="evidence" value="ECO:0007669"/>
    <property type="project" value="UniProtKB-ARBA"/>
</dbReference>
<dbReference type="EMBL" id="JAUHHV010000010">
    <property type="protein sequence ID" value="KAK1409825.1"/>
    <property type="molecule type" value="Genomic_DNA"/>
</dbReference>
<dbReference type="GO" id="GO:0004497">
    <property type="term" value="F:monooxygenase activity"/>
    <property type="evidence" value="ECO:0007669"/>
    <property type="project" value="UniProtKB-KW"/>
</dbReference>
<evidence type="ECO:0000313" key="16">
    <source>
        <dbReference type="EMBL" id="KAK1409825.1"/>
    </source>
</evidence>
<dbReference type="InterPro" id="IPR017972">
    <property type="entry name" value="Cyt_P450_CS"/>
</dbReference>
<comment type="subcellular location">
    <subcellularLocation>
        <location evidence="1">Membrane</location>
        <topology evidence="1">Single-pass type II membrane protein</topology>
    </subcellularLocation>
</comment>
<dbReference type="GO" id="GO:0016705">
    <property type="term" value="F:oxidoreductase activity, acting on paired donors, with incorporation or reduction of molecular oxygen"/>
    <property type="evidence" value="ECO:0007669"/>
    <property type="project" value="InterPro"/>
</dbReference>
<keyword evidence="11 15" id="KW-0472">Membrane</keyword>
<evidence type="ECO:0000256" key="8">
    <source>
        <dbReference type="ARBA" id="ARBA00023002"/>
    </source>
</evidence>
<dbReference type="GO" id="GO:0016020">
    <property type="term" value="C:membrane"/>
    <property type="evidence" value="ECO:0007669"/>
    <property type="project" value="UniProtKB-SubCell"/>
</dbReference>
<evidence type="ECO:0000256" key="6">
    <source>
        <dbReference type="ARBA" id="ARBA00022968"/>
    </source>
</evidence>
<name>A0AAD8JYF1_TARER</name>
<comment type="caution">
    <text evidence="16">The sequence shown here is derived from an EMBL/GenBank/DDBJ whole genome shotgun (WGS) entry which is preliminary data.</text>
</comment>
<dbReference type="PROSITE" id="PS00086">
    <property type="entry name" value="CYTOCHROME_P450"/>
    <property type="match status" value="1"/>
</dbReference>
<dbReference type="PANTHER" id="PTHR47955:SF9">
    <property type="entry name" value="PREMNASPIRODIENE OXYGENASE-LIKE"/>
    <property type="match status" value="1"/>
</dbReference>
<dbReference type="AlphaFoldDB" id="A0AAD8JYF1"/>
<evidence type="ECO:0000256" key="14">
    <source>
        <dbReference type="RuleBase" id="RU000461"/>
    </source>
</evidence>
<dbReference type="InterPro" id="IPR036396">
    <property type="entry name" value="Cyt_P450_sf"/>
</dbReference>
<keyword evidence="4 15" id="KW-0812">Transmembrane</keyword>
<proteinExistence type="inferred from homology"/>